<protein>
    <submittedName>
        <fullName evidence="1">Starch-binding associating with outer membrane</fullName>
    </submittedName>
</protein>
<dbReference type="Proteomes" id="UP000199577">
    <property type="component" value="Unassembled WGS sequence"/>
</dbReference>
<reference evidence="1 2" key="1">
    <citation type="submission" date="2016-10" db="EMBL/GenBank/DDBJ databases">
        <authorList>
            <person name="de Groot N.N."/>
        </authorList>
    </citation>
    <scope>NUCLEOTIDE SEQUENCE [LARGE SCALE GENOMIC DNA]</scope>
    <source>
        <strain evidence="1 2">DSM 22900</strain>
    </source>
</reference>
<dbReference type="STRING" id="623281.SAMN05421747_12333"/>
<proteinExistence type="predicted"/>
<dbReference type="Gene3D" id="1.25.40.390">
    <property type="match status" value="1"/>
</dbReference>
<dbReference type="RefSeq" id="WP_170845812.1">
    <property type="nucleotide sequence ID" value="NZ_FOLL01000023.1"/>
</dbReference>
<dbReference type="EMBL" id="FOLL01000023">
    <property type="protein sequence ID" value="SFC75466.1"/>
    <property type="molecule type" value="Genomic_DNA"/>
</dbReference>
<dbReference type="Pfam" id="PF12771">
    <property type="entry name" value="SusD-like_2"/>
    <property type="match status" value="1"/>
</dbReference>
<dbReference type="InterPro" id="IPR011990">
    <property type="entry name" value="TPR-like_helical_dom_sf"/>
</dbReference>
<accession>A0A1I1LR74</accession>
<name>A0A1I1LR74_9SPHI</name>
<dbReference type="AlphaFoldDB" id="A0A1I1LR74"/>
<dbReference type="SUPFAM" id="SSF48452">
    <property type="entry name" value="TPR-like"/>
    <property type="match status" value="1"/>
</dbReference>
<sequence length="489" mass="55525">MKTHYLFLPIFMALIGFSSCEKKFDAMNIDPNRPSSATPGVLLGQLQYQLVNNRLDDAKGLTHTLMQVTAPRADANLNSTMRWFISPNSPIWEQYYGRLLDINDLYLIAEQRGEPNYQAISLVLKSYVFSILTDLYGDIPYSEASKGLNGLFQPKFDKQRDVYTGILADLETANNLFDATKPLSFGGDLIYEGDASAANIQKWKKFANSLRLRTLLRAINRDSELQVSQQITALLADRQTYPIFESNADEAILHYPGTTPYFNPFYNARTFDWRDNHYFTKYFIDPLNDWNDPRRAVWARTVTVGGTAVYRGIETGYPINTEYDVDANSNYTDGLKTSPLLGVLMGYAEVEFMLAELSLRGFNTGASTRTHYEKGIAAAMNQWGVSVPAGYLAQPGVVFDEGAPFETKLEKIMRQKYYALFFTDYQSWFEKRRTGFPVLPKGPSIPASREFPRRMPYPLYLQSMNPANLADAVASMGGDDCYVRVWWDK</sequence>
<keyword evidence="2" id="KW-1185">Reference proteome</keyword>
<evidence type="ECO:0000313" key="2">
    <source>
        <dbReference type="Proteomes" id="UP000199577"/>
    </source>
</evidence>
<gene>
    <name evidence="1" type="ORF">SAMN05421747_12333</name>
</gene>
<dbReference type="InterPro" id="IPR041662">
    <property type="entry name" value="SusD-like_2"/>
</dbReference>
<organism evidence="1 2">
    <name type="scientific">Parapedobacter composti</name>
    <dbReference type="NCBI Taxonomy" id="623281"/>
    <lineage>
        <taxon>Bacteria</taxon>
        <taxon>Pseudomonadati</taxon>
        <taxon>Bacteroidota</taxon>
        <taxon>Sphingobacteriia</taxon>
        <taxon>Sphingobacteriales</taxon>
        <taxon>Sphingobacteriaceae</taxon>
        <taxon>Parapedobacter</taxon>
    </lineage>
</organism>
<dbReference type="PROSITE" id="PS51257">
    <property type="entry name" value="PROKAR_LIPOPROTEIN"/>
    <property type="match status" value="1"/>
</dbReference>
<evidence type="ECO:0000313" key="1">
    <source>
        <dbReference type="EMBL" id="SFC75466.1"/>
    </source>
</evidence>